<organism evidence="4 5">
    <name type="scientific">Terrabacter tumescens</name>
    <dbReference type="NCBI Taxonomy" id="60443"/>
    <lineage>
        <taxon>Bacteria</taxon>
        <taxon>Bacillati</taxon>
        <taxon>Actinomycetota</taxon>
        <taxon>Actinomycetes</taxon>
        <taxon>Micrococcales</taxon>
        <taxon>Intrasporangiaceae</taxon>
        <taxon>Terrabacter</taxon>
    </lineage>
</organism>
<sequence>MSERTQSPDGDRPTRPARRSGVSGAGVRAAVAVTAALVVVGVIALVLGLRGTSGTPGPPQPAAAGVPSASTSPAGPTASPGQGGTPTTGPSPSTSAGTRPSAEPGTSDDNGFGDFLEASEPTSIEIPSIGVRSSHFVPLSIQRDGTISVPGTAQEVGLYDAGPTPGQLGPAVLAAHVDTPSGVPGIFYELGRVRAGDVVKVSRRDGSHLRFTVDTVAAYKKTQFPTEAVYRGDFTKAEIRLVTCGGPTDSRNEYRDNVVVFGHLTGTS</sequence>
<dbReference type="Proteomes" id="UP000623461">
    <property type="component" value="Unassembled WGS sequence"/>
</dbReference>
<evidence type="ECO:0000256" key="2">
    <source>
        <dbReference type="SAM" id="MobiDB-lite"/>
    </source>
</evidence>
<dbReference type="RefSeq" id="WP_052358517.1">
    <property type="nucleotide sequence ID" value="NZ_BMNZ01000002.1"/>
</dbReference>
<dbReference type="CDD" id="cd05829">
    <property type="entry name" value="Sortase_F"/>
    <property type="match status" value="1"/>
</dbReference>
<keyword evidence="1" id="KW-0378">Hydrolase</keyword>
<dbReference type="InterPro" id="IPR042001">
    <property type="entry name" value="Sortase_F"/>
</dbReference>
<keyword evidence="3" id="KW-1133">Transmembrane helix</keyword>
<comment type="caution">
    <text evidence="4">The sequence shown here is derived from an EMBL/GenBank/DDBJ whole genome shotgun (WGS) entry which is preliminary data.</text>
</comment>
<dbReference type="EMBL" id="BMNZ01000002">
    <property type="protein sequence ID" value="GGM88076.1"/>
    <property type="molecule type" value="Genomic_DNA"/>
</dbReference>
<feature type="region of interest" description="Disordered" evidence="2">
    <location>
        <begin position="55"/>
        <end position="117"/>
    </location>
</feature>
<accession>A0ABQ2HSE7</accession>
<feature type="compositionally biased region" description="Low complexity" evidence="2">
    <location>
        <begin position="62"/>
        <end position="80"/>
    </location>
</feature>
<evidence type="ECO:0000313" key="5">
    <source>
        <dbReference type="Proteomes" id="UP000623461"/>
    </source>
</evidence>
<protein>
    <recommendedName>
        <fullName evidence="6">Class F sortase</fullName>
    </recommendedName>
</protein>
<feature type="compositionally biased region" description="Low complexity" evidence="2">
    <location>
        <begin position="87"/>
        <end position="102"/>
    </location>
</feature>
<keyword evidence="5" id="KW-1185">Reference proteome</keyword>
<keyword evidence="3" id="KW-0472">Membrane</keyword>
<name>A0ABQ2HSE7_9MICO</name>
<reference evidence="5" key="1">
    <citation type="journal article" date="2019" name="Int. J. Syst. Evol. Microbiol.">
        <title>The Global Catalogue of Microorganisms (GCM) 10K type strain sequencing project: providing services to taxonomists for standard genome sequencing and annotation.</title>
        <authorList>
            <consortium name="The Broad Institute Genomics Platform"/>
            <consortium name="The Broad Institute Genome Sequencing Center for Infectious Disease"/>
            <person name="Wu L."/>
            <person name="Ma J."/>
        </authorList>
    </citation>
    <scope>NUCLEOTIDE SEQUENCE [LARGE SCALE GENOMIC DNA]</scope>
    <source>
        <strain evidence="5">JCM 1365</strain>
    </source>
</reference>
<gene>
    <name evidence="4" type="ORF">GCM10009721_11330</name>
</gene>
<proteinExistence type="predicted"/>
<dbReference type="Pfam" id="PF04203">
    <property type="entry name" value="Sortase"/>
    <property type="match status" value="1"/>
</dbReference>
<dbReference type="InterPro" id="IPR023365">
    <property type="entry name" value="Sortase_dom-sf"/>
</dbReference>
<evidence type="ECO:0008006" key="6">
    <source>
        <dbReference type="Google" id="ProtNLM"/>
    </source>
</evidence>
<evidence type="ECO:0000256" key="3">
    <source>
        <dbReference type="SAM" id="Phobius"/>
    </source>
</evidence>
<feature type="region of interest" description="Disordered" evidence="2">
    <location>
        <begin position="1"/>
        <end position="25"/>
    </location>
</feature>
<dbReference type="Gene3D" id="2.40.260.10">
    <property type="entry name" value="Sortase"/>
    <property type="match status" value="1"/>
</dbReference>
<evidence type="ECO:0000313" key="4">
    <source>
        <dbReference type="EMBL" id="GGM88076.1"/>
    </source>
</evidence>
<evidence type="ECO:0000256" key="1">
    <source>
        <dbReference type="ARBA" id="ARBA00022801"/>
    </source>
</evidence>
<feature type="transmembrane region" description="Helical" evidence="3">
    <location>
        <begin position="25"/>
        <end position="49"/>
    </location>
</feature>
<dbReference type="SUPFAM" id="SSF63817">
    <property type="entry name" value="Sortase"/>
    <property type="match status" value="1"/>
</dbReference>
<dbReference type="InterPro" id="IPR005754">
    <property type="entry name" value="Sortase"/>
</dbReference>
<keyword evidence="3" id="KW-0812">Transmembrane</keyword>